<feature type="region of interest" description="Disordered" evidence="2">
    <location>
        <begin position="129"/>
        <end position="189"/>
    </location>
</feature>
<dbReference type="InterPro" id="IPR019518">
    <property type="entry name" value="CtIP_N"/>
</dbReference>
<dbReference type="InParanoid" id="A0A3Q3EEV8"/>
<dbReference type="GeneTree" id="ENSGT00530000063835"/>
<dbReference type="InterPro" id="IPR033316">
    <property type="entry name" value="RBBP8-like"/>
</dbReference>
<feature type="compositionally biased region" description="Basic and acidic residues" evidence="2">
    <location>
        <begin position="365"/>
        <end position="387"/>
    </location>
</feature>
<feature type="compositionally biased region" description="Basic and acidic residues" evidence="2">
    <location>
        <begin position="394"/>
        <end position="406"/>
    </location>
</feature>
<keyword evidence="1" id="KW-0175">Coiled coil</keyword>
<evidence type="ECO:0000313" key="5">
    <source>
        <dbReference type="Proteomes" id="UP000261660"/>
    </source>
</evidence>
<dbReference type="AlphaFoldDB" id="A0A3Q3EEV8"/>
<evidence type="ECO:0000256" key="2">
    <source>
        <dbReference type="SAM" id="MobiDB-lite"/>
    </source>
</evidence>
<sequence length="457" mass="51328">MECFNSLLLKLKEVHEREVEGWQIKIQEMSSKKGCDTKRMEELFTKNQQMKEQQRLLTDNIKTLENRLRAGLCDRCTVTQEVAKRRQLEFESAQMQSLQHIALLAAEMNNLKKDNKSLREEIRSLRAEGDLTSSSCTEVKPGSSPDLSPSSAHITLVCSRSSSQPAGGDVSVKTETEQQAEETEVRLWRGNNRNTFDSYRPLTSLTLRSDQQSAWQAGERRPQCVEAAEQRPPLPSKTLPHKNSSSSSSSGREVTPSRHAVHPSVPCRLQPIRSSPVSLPWPLSESSDWVGGPGSGLVFPPFVKSPPVRFPNLIQSIQQGRKQVLQSHLKLPKEPTVLFRLRSPEIHPKTQEKKEPPSPRAEGGSADRLREVLEGPLDLSERGRSRSNESSSDNSERARCSPDLKPDPAAAAPPPPPVHHQTNNRTRPPPQTTSIWRPQSTARRRRRFLPSLCLYVQ</sequence>
<dbReference type="PANTHER" id="PTHR15107">
    <property type="entry name" value="RETINOBLASTOMA BINDING PROTEIN 8"/>
    <property type="match status" value="1"/>
</dbReference>
<reference evidence="4" key="1">
    <citation type="submission" date="2025-08" db="UniProtKB">
        <authorList>
            <consortium name="Ensembl"/>
        </authorList>
    </citation>
    <scope>IDENTIFICATION</scope>
</reference>
<feature type="region of interest" description="Disordered" evidence="2">
    <location>
        <begin position="335"/>
        <end position="443"/>
    </location>
</feature>
<feature type="coiled-coil region" evidence="1">
    <location>
        <begin position="12"/>
        <end position="67"/>
    </location>
</feature>
<feature type="compositionally biased region" description="Basic and acidic residues" evidence="2">
    <location>
        <begin position="342"/>
        <end position="357"/>
    </location>
</feature>
<organism evidence="4 5">
    <name type="scientific">Labrus bergylta</name>
    <name type="common">ballan wrasse</name>
    <dbReference type="NCBI Taxonomy" id="56723"/>
    <lineage>
        <taxon>Eukaryota</taxon>
        <taxon>Metazoa</taxon>
        <taxon>Chordata</taxon>
        <taxon>Craniata</taxon>
        <taxon>Vertebrata</taxon>
        <taxon>Euteleostomi</taxon>
        <taxon>Actinopterygii</taxon>
        <taxon>Neopterygii</taxon>
        <taxon>Teleostei</taxon>
        <taxon>Neoteleostei</taxon>
        <taxon>Acanthomorphata</taxon>
        <taxon>Eupercaria</taxon>
        <taxon>Labriformes</taxon>
        <taxon>Labridae</taxon>
        <taxon>Labrus</taxon>
    </lineage>
</organism>
<feature type="coiled-coil region" evidence="1">
    <location>
        <begin position="101"/>
        <end position="128"/>
    </location>
</feature>
<dbReference type="GO" id="GO:0010792">
    <property type="term" value="P:DNA double-strand break processing involved in repair via single-strand annealing"/>
    <property type="evidence" value="ECO:0007669"/>
    <property type="project" value="TreeGrafter"/>
</dbReference>
<evidence type="ECO:0000256" key="1">
    <source>
        <dbReference type="SAM" id="Coils"/>
    </source>
</evidence>
<evidence type="ECO:0000259" key="3">
    <source>
        <dbReference type="Pfam" id="PF10482"/>
    </source>
</evidence>
<proteinExistence type="predicted"/>
<dbReference type="PANTHER" id="PTHR15107:SF3">
    <property type="entry name" value="RBBP8 N-TERMINAL-LIKE PROTEIN"/>
    <property type="match status" value="1"/>
</dbReference>
<reference evidence="4" key="2">
    <citation type="submission" date="2025-09" db="UniProtKB">
        <authorList>
            <consortium name="Ensembl"/>
        </authorList>
    </citation>
    <scope>IDENTIFICATION</scope>
</reference>
<feature type="compositionally biased region" description="Polar residues" evidence="2">
    <location>
        <begin position="145"/>
        <end position="165"/>
    </location>
</feature>
<name>A0A3Q3EEV8_9LABR</name>
<dbReference type="STRING" id="56723.ENSLBEP00000005704"/>
<accession>A0A3Q3EEV8</accession>
<dbReference type="Ensembl" id="ENSLBET00000005997.1">
    <property type="protein sequence ID" value="ENSLBEP00000005704.1"/>
    <property type="gene ID" value="ENSLBEG00000004396.1"/>
</dbReference>
<feature type="domain" description="DNA endonuclease Ctp1 N-terminal" evidence="3">
    <location>
        <begin position="4"/>
        <end position="122"/>
    </location>
</feature>
<keyword evidence="5" id="KW-1185">Reference proteome</keyword>
<protein>
    <recommendedName>
        <fullName evidence="3">DNA endonuclease Ctp1 N-terminal domain-containing protein</fullName>
    </recommendedName>
</protein>
<dbReference type="GO" id="GO:0003684">
    <property type="term" value="F:damaged DNA binding"/>
    <property type="evidence" value="ECO:0007669"/>
    <property type="project" value="TreeGrafter"/>
</dbReference>
<dbReference type="Pfam" id="PF10482">
    <property type="entry name" value="CtIP_N"/>
    <property type="match status" value="1"/>
</dbReference>
<feature type="region of interest" description="Disordered" evidence="2">
    <location>
        <begin position="210"/>
        <end position="271"/>
    </location>
</feature>
<evidence type="ECO:0000313" key="4">
    <source>
        <dbReference type="Ensembl" id="ENSLBEP00000005704.1"/>
    </source>
</evidence>
<dbReference type="Proteomes" id="UP000261660">
    <property type="component" value="Unplaced"/>
</dbReference>